<evidence type="ECO:0000256" key="2">
    <source>
        <dbReference type="ARBA" id="ARBA00023125"/>
    </source>
</evidence>
<dbReference type="GO" id="GO:0003700">
    <property type="term" value="F:DNA-binding transcription factor activity"/>
    <property type="evidence" value="ECO:0007669"/>
    <property type="project" value="TreeGrafter"/>
</dbReference>
<dbReference type="SMART" id="SM00354">
    <property type="entry name" value="HTH_LACI"/>
    <property type="match status" value="1"/>
</dbReference>
<dbReference type="PANTHER" id="PTHR30146:SF153">
    <property type="entry name" value="LACTOSE OPERON REPRESSOR"/>
    <property type="match status" value="1"/>
</dbReference>
<dbReference type="PROSITE" id="PS50932">
    <property type="entry name" value="HTH_LACI_2"/>
    <property type="match status" value="1"/>
</dbReference>
<keyword evidence="2" id="KW-0238">DNA-binding</keyword>
<dbReference type="CDD" id="cd01545">
    <property type="entry name" value="PBP1_SalR"/>
    <property type="match status" value="1"/>
</dbReference>
<dbReference type="SUPFAM" id="SSF53822">
    <property type="entry name" value="Periplasmic binding protein-like I"/>
    <property type="match status" value="1"/>
</dbReference>
<feature type="domain" description="HTH lacI-type" evidence="4">
    <location>
        <begin position="20"/>
        <end position="74"/>
    </location>
</feature>
<evidence type="ECO:0000259" key="4">
    <source>
        <dbReference type="PROSITE" id="PS50932"/>
    </source>
</evidence>
<reference evidence="6" key="1">
    <citation type="submission" date="2006-01" db="EMBL/GenBank/DDBJ databases">
        <title>Complete sequence of Novosphingobium aromaticivorans DSM 12444.</title>
        <authorList>
            <consortium name="US DOE Joint Genome Institute"/>
            <person name="Copeland A."/>
            <person name="Lucas S."/>
            <person name="Lapidus A."/>
            <person name="Barry K."/>
            <person name="Detter J.C."/>
            <person name="Glavina T."/>
            <person name="Hammon N."/>
            <person name="Israni S."/>
            <person name="Pitluck S."/>
            <person name="Chain P."/>
            <person name="Malfatti S."/>
            <person name="Shin M."/>
            <person name="Vergez L."/>
            <person name="Schmutz J."/>
            <person name="Larimer F."/>
            <person name="Land M."/>
            <person name="Kyrpides N."/>
            <person name="Ivanova N."/>
            <person name="Fredrickson J."/>
            <person name="Balkwill D."/>
            <person name="Romine M.F."/>
            <person name="Richardson P."/>
        </authorList>
    </citation>
    <scope>NUCLEOTIDE SEQUENCE [LARGE SCALE GENOMIC DNA]</scope>
    <source>
        <strain evidence="6">ATCC 700278 / DSM 12444 / CCUG 56034 / CIP 105152 / NBRC 16084 / F199</strain>
    </source>
</reference>
<dbReference type="CDD" id="cd01392">
    <property type="entry name" value="HTH_LacI"/>
    <property type="match status" value="1"/>
</dbReference>
<dbReference type="Gene3D" id="3.40.50.2300">
    <property type="match status" value="2"/>
</dbReference>
<dbReference type="InterPro" id="IPR000843">
    <property type="entry name" value="HTH_LacI"/>
</dbReference>
<dbReference type="Gene3D" id="1.10.260.40">
    <property type="entry name" value="lambda repressor-like DNA-binding domains"/>
    <property type="match status" value="1"/>
</dbReference>
<dbReference type="GO" id="GO:0000976">
    <property type="term" value="F:transcription cis-regulatory region binding"/>
    <property type="evidence" value="ECO:0007669"/>
    <property type="project" value="TreeGrafter"/>
</dbReference>
<dbReference type="HOGENOM" id="CLU_037628_6_4_5"/>
<evidence type="ECO:0000256" key="3">
    <source>
        <dbReference type="ARBA" id="ARBA00023163"/>
    </source>
</evidence>
<dbReference type="InterPro" id="IPR046335">
    <property type="entry name" value="LacI/GalR-like_sensor"/>
</dbReference>
<dbReference type="PRINTS" id="PR00036">
    <property type="entry name" value="HTHLACI"/>
</dbReference>
<dbReference type="Pfam" id="PF13377">
    <property type="entry name" value="Peripla_BP_3"/>
    <property type="match status" value="1"/>
</dbReference>
<dbReference type="InterPro" id="IPR010982">
    <property type="entry name" value="Lambda_DNA-bd_dom_sf"/>
</dbReference>
<dbReference type="PROSITE" id="PS00356">
    <property type="entry name" value="HTH_LACI_1"/>
    <property type="match status" value="1"/>
</dbReference>
<name>Q2GAC1_NOVAD</name>
<dbReference type="STRING" id="279238.Saro_0755"/>
<dbReference type="InterPro" id="IPR028082">
    <property type="entry name" value="Peripla_BP_I"/>
</dbReference>
<keyword evidence="6" id="KW-1185">Reference proteome</keyword>
<sequence length="357" mass="38017">MQDPERKPRQRGARRAGGQPTVADVARLAGVSPMTVSRVVNSESYVTEDTRTRVQQAIEKLGYVPNLAARSLAGGQQCKVALLYDNPSSAYLSEFLVGSLAAASSENAQLVIEQCDPAEAASTLVKRLKRHRIDCVVLPPPLCDDSDLLDQLRKTGWPICQVATGQPAPDAMSVSIDDEAAAYAITEHLIGMGHRKIGFITGDTRQSVSSQRLTGYQRALRDAGLSVNPGYIAPGDFSYRSGLAAAEALLGQPDRPTAILASNDDMAAAAISVAHRHGLDVPSALSICGYDDTALATTIWPELTTIRQPVAEMAEAGTRMAISATRDPARTETPPQRVVLDFQLVCRNSASAPGKQA</sequence>
<keyword evidence="3" id="KW-0804">Transcription</keyword>
<protein>
    <submittedName>
        <fullName evidence="5">Transcriptional regulator, LacI family</fullName>
    </submittedName>
</protein>
<dbReference type="KEGG" id="nar:Saro_0755"/>
<dbReference type="PANTHER" id="PTHR30146">
    <property type="entry name" value="LACI-RELATED TRANSCRIPTIONAL REPRESSOR"/>
    <property type="match status" value="1"/>
</dbReference>
<keyword evidence="1" id="KW-0805">Transcription regulation</keyword>
<dbReference type="SUPFAM" id="SSF47413">
    <property type="entry name" value="lambda repressor-like DNA-binding domains"/>
    <property type="match status" value="1"/>
</dbReference>
<dbReference type="EMBL" id="CP000248">
    <property type="protein sequence ID" value="ABD25202.1"/>
    <property type="molecule type" value="Genomic_DNA"/>
</dbReference>
<dbReference type="eggNOG" id="COG1609">
    <property type="taxonomic scope" value="Bacteria"/>
</dbReference>
<evidence type="ECO:0000313" key="6">
    <source>
        <dbReference type="Proteomes" id="UP000009134"/>
    </source>
</evidence>
<evidence type="ECO:0000256" key="1">
    <source>
        <dbReference type="ARBA" id="ARBA00023015"/>
    </source>
</evidence>
<gene>
    <name evidence="5" type="ordered locus">Saro_0755</name>
</gene>
<organism evidence="5 6">
    <name type="scientific">Novosphingobium aromaticivorans (strain ATCC 700278 / DSM 12444 / CCUG 56034 / CIP 105152 / NBRC 16084 / F199)</name>
    <dbReference type="NCBI Taxonomy" id="279238"/>
    <lineage>
        <taxon>Bacteria</taxon>
        <taxon>Pseudomonadati</taxon>
        <taxon>Pseudomonadota</taxon>
        <taxon>Alphaproteobacteria</taxon>
        <taxon>Sphingomonadales</taxon>
        <taxon>Sphingomonadaceae</taxon>
        <taxon>Novosphingobium</taxon>
    </lineage>
</organism>
<dbReference type="Proteomes" id="UP000009134">
    <property type="component" value="Chromosome"/>
</dbReference>
<dbReference type="AlphaFoldDB" id="Q2GAC1"/>
<dbReference type="Pfam" id="PF00356">
    <property type="entry name" value="LacI"/>
    <property type="match status" value="1"/>
</dbReference>
<dbReference type="RefSeq" id="WP_011444416.1">
    <property type="nucleotide sequence ID" value="NC_007794.1"/>
</dbReference>
<accession>Q2GAC1</accession>
<evidence type="ECO:0000313" key="5">
    <source>
        <dbReference type="EMBL" id="ABD25202.1"/>
    </source>
</evidence>
<proteinExistence type="predicted"/>